<dbReference type="AlphaFoldDB" id="A0A7J7QV76"/>
<dbReference type="Proteomes" id="UP000527355">
    <property type="component" value="Unassembled WGS sequence"/>
</dbReference>
<gene>
    <name evidence="2" type="ORF">mMyoMyo1_011548</name>
</gene>
<name>A0A7J7QV76_MYOMY</name>
<dbReference type="EMBL" id="JABWUV010000051">
    <property type="protein sequence ID" value="KAF6267790.1"/>
    <property type="molecule type" value="Genomic_DNA"/>
</dbReference>
<accession>A0A7J7QV76</accession>
<organism evidence="2 3">
    <name type="scientific">Myotis myotis</name>
    <name type="common">Greater mouse-eared bat</name>
    <name type="synonym">Vespertilio myotis</name>
    <dbReference type="NCBI Taxonomy" id="51298"/>
    <lineage>
        <taxon>Eukaryota</taxon>
        <taxon>Metazoa</taxon>
        <taxon>Chordata</taxon>
        <taxon>Craniata</taxon>
        <taxon>Vertebrata</taxon>
        <taxon>Euteleostomi</taxon>
        <taxon>Mammalia</taxon>
        <taxon>Eutheria</taxon>
        <taxon>Laurasiatheria</taxon>
        <taxon>Chiroptera</taxon>
        <taxon>Yangochiroptera</taxon>
        <taxon>Vespertilionidae</taxon>
        <taxon>Myotis</taxon>
    </lineage>
</organism>
<protein>
    <submittedName>
        <fullName evidence="2">Uncharacterized protein</fullName>
    </submittedName>
</protein>
<proteinExistence type="predicted"/>
<reference evidence="2 3" key="1">
    <citation type="journal article" date="2020" name="Nature">
        <title>Six reference-quality genomes reveal evolution of bat adaptations.</title>
        <authorList>
            <person name="Jebb D."/>
            <person name="Huang Z."/>
            <person name="Pippel M."/>
            <person name="Hughes G.M."/>
            <person name="Lavrichenko K."/>
            <person name="Devanna P."/>
            <person name="Winkler S."/>
            <person name="Jermiin L.S."/>
            <person name="Skirmuntt E.C."/>
            <person name="Katzourakis A."/>
            <person name="Burkitt-Gray L."/>
            <person name="Ray D.A."/>
            <person name="Sullivan K.A.M."/>
            <person name="Roscito J.G."/>
            <person name="Kirilenko B.M."/>
            <person name="Davalos L.M."/>
            <person name="Corthals A.P."/>
            <person name="Power M.L."/>
            <person name="Jones G."/>
            <person name="Ransome R.D."/>
            <person name="Dechmann D.K.N."/>
            <person name="Locatelli A.G."/>
            <person name="Puechmaille S.J."/>
            <person name="Fedrigo O."/>
            <person name="Jarvis E.D."/>
            <person name="Hiller M."/>
            <person name="Vernes S.C."/>
            <person name="Myers E.W."/>
            <person name="Teeling E.C."/>
        </authorList>
    </citation>
    <scope>NUCLEOTIDE SEQUENCE [LARGE SCALE GENOMIC DNA]</scope>
    <source>
        <strain evidence="2">MMyoMyo1</strain>
        <tissue evidence="2">Flight muscle</tissue>
    </source>
</reference>
<evidence type="ECO:0000256" key="1">
    <source>
        <dbReference type="SAM" id="MobiDB-lite"/>
    </source>
</evidence>
<evidence type="ECO:0000313" key="3">
    <source>
        <dbReference type="Proteomes" id="UP000527355"/>
    </source>
</evidence>
<feature type="compositionally biased region" description="Basic and acidic residues" evidence="1">
    <location>
        <begin position="12"/>
        <end position="21"/>
    </location>
</feature>
<feature type="region of interest" description="Disordered" evidence="1">
    <location>
        <begin position="1"/>
        <end position="201"/>
    </location>
</feature>
<sequence>MEGPTPSSQEAETPRAVEDPAPRSPEPETPPGVVAAPQQPSRCSPCRLPPPVASQREGHQELETPSAVGDPTPSSQETETPLAVEDPAPSSQEPETPPGVVAAPQQPSRCSPCRLPPACGLAAGGTTELPAPRGSPPSQELETPPAVGYPTPRSQERIQPTTQERAVARESNPGPFSPQADALSTEPHQPGLIHGLSTSVP</sequence>
<keyword evidence="3" id="KW-1185">Reference proteome</keyword>
<comment type="caution">
    <text evidence="2">The sequence shown here is derived from an EMBL/GenBank/DDBJ whole genome shotgun (WGS) entry which is preliminary data.</text>
</comment>
<feature type="compositionally biased region" description="Polar residues" evidence="1">
    <location>
        <begin position="1"/>
        <end position="11"/>
    </location>
</feature>
<evidence type="ECO:0000313" key="2">
    <source>
        <dbReference type="EMBL" id="KAF6267790.1"/>
    </source>
</evidence>